<dbReference type="InterPro" id="IPR027417">
    <property type="entry name" value="P-loop_NTPase"/>
</dbReference>
<reference evidence="2" key="1">
    <citation type="submission" date="2020-10" db="EMBL/GenBank/DDBJ databases">
        <authorList>
            <person name="Castelo-Branco R."/>
            <person name="Eusebio N."/>
            <person name="Adriana R."/>
            <person name="Vieira A."/>
            <person name="Brugerolle De Fraissinette N."/>
            <person name="Rezende De Castro R."/>
            <person name="Schneider M.P."/>
            <person name="Vasconcelos V."/>
            <person name="Leao P.N."/>
        </authorList>
    </citation>
    <scope>NUCLEOTIDE SEQUENCE</scope>
    <source>
        <strain evidence="2">LEGE 11467</strain>
    </source>
</reference>
<evidence type="ECO:0000313" key="2">
    <source>
        <dbReference type="EMBL" id="MBE9041825.1"/>
    </source>
</evidence>
<protein>
    <submittedName>
        <fullName evidence="2">ATP-binding protein</fullName>
    </submittedName>
</protein>
<evidence type="ECO:0000259" key="1">
    <source>
        <dbReference type="Pfam" id="PF13191"/>
    </source>
</evidence>
<dbReference type="Pfam" id="PF13191">
    <property type="entry name" value="AAA_16"/>
    <property type="match status" value="1"/>
</dbReference>
<organism evidence="2 3">
    <name type="scientific">Zarconia navalis LEGE 11467</name>
    <dbReference type="NCBI Taxonomy" id="1828826"/>
    <lineage>
        <taxon>Bacteria</taxon>
        <taxon>Bacillati</taxon>
        <taxon>Cyanobacteriota</taxon>
        <taxon>Cyanophyceae</taxon>
        <taxon>Oscillatoriophycideae</taxon>
        <taxon>Oscillatoriales</taxon>
        <taxon>Oscillatoriales incertae sedis</taxon>
        <taxon>Zarconia</taxon>
        <taxon>Zarconia navalis</taxon>
    </lineage>
</organism>
<sequence>MTSIEQIIQQAVNPFDAISSRYGNFWTDRQDPTLTVNSINQEAIDKIESFLDLVAKDHQTRTLLLLGDSGSGKSYLLGRLKQRLNPKAFFVYIGHCGDSNYIIRHLLRQMVDSLVQVPDGEEESQLLLWLQGLSAFKSRSAMKKLLGERNLFIRNFNSTYPVGMYNPNEFFGVLYDLTNPELSSIAYQWLKGDELDEESLKALRVKKSIDSEYTAQKIIENFGRIADKNRPIVLCFDQLDRVNISAIFSINTNFHNESIKNFLVIISLIPDIAKQNSNRIPLSDKARITDRVILKPINLDRAEELWRIRLHPLHSQATPKPKSPIYPLTRQQLETEYPGGKTNIRDAITLGKTLIQKYKLGDRVAPENPIAEFKLVWTKEFQKQQKTIDKIGQLSSFDLIQVLEEALETIPVQNLETSVLPSKTQSRYSLSYQDTKKQETIGILWSENANMRSFYSLIKDCQKAIEKSICNKLYLIRSTTVGKAKNKGYKLYKQIFVNSPHRHITPHLDSLHYLATYSSLLKASRVGELVVGSKVPDMIELQTLVRQSKVLQKCNILQDLGLVAITRTTTQQKANKTAKSSVSNDVKEYMLDLVKTQQMLGLIQLIDTARQQIDTSSLSDADIHKLVENLTQEHPIQIIGMKSKPESLCVCWTPK</sequence>
<dbReference type="RefSeq" id="WP_264322018.1">
    <property type="nucleotide sequence ID" value="NZ_JADEXN010000251.1"/>
</dbReference>
<dbReference type="GO" id="GO:0005524">
    <property type="term" value="F:ATP binding"/>
    <property type="evidence" value="ECO:0007669"/>
    <property type="project" value="UniProtKB-KW"/>
</dbReference>
<dbReference type="InterPro" id="IPR041664">
    <property type="entry name" value="AAA_16"/>
</dbReference>
<comment type="caution">
    <text evidence="2">The sequence shown here is derived from an EMBL/GenBank/DDBJ whole genome shotgun (WGS) entry which is preliminary data.</text>
</comment>
<dbReference type="SUPFAM" id="SSF52540">
    <property type="entry name" value="P-loop containing nucleoside triphosphate hydrolases"/>
    <property type="match status" value="1"/>
</dbReference>
<dbReference type="Gene3D" id="3.40.50.300">
    <property type="entry name" value="P-loop containing nucleotide triphosphate hydrolases"/>
    <property type="match status" value="1"/>
</dbReference>
<gene>
    <name evidence="2" type="ORF">IQ235_13650</name>
</gene>
<dbReference type="Proteomes" id="UP000621799">
    <property type="component" value="Unassembled WGS sequence"/>
</dbReference>
<proteinExistence type="predicted"/>
<dbReference type="AlphaFoldDB" id="A0A928W213"/>
<dbReference type="EMBL" id="JADEXN010000251">
    <property type="protein sequence ID" value="MBE9041825.1"/>
    <property type="molecule type" value="Genomic_DNA"/>
</dbReference>
<keyword evidence="2" id="KW-0547">Nucleotide-binding</keyword>
<feature type="domain" description="Orc1-like AAA ATPase" evidence="1">
    <location>
        <begin position="43"/>
        <end position="241"/>
    </location>
</feature>
<name>A0A928W213_9CYAN</name>
<keyword evidence="3" id="KW-1185">Reference proteome</keyword>
<accession>A0A928W213</accession>
<keyword evidence="2" id="KW-0067">ATP-binding</keyword>
<evidence type="ECO:0000313" key="3">
    <source>
        <dbReference type="Proteomes" id="UP000621799"/>
    </source>
</evidence>